<dbReference type="Gene3D" id="3.40.630.10">
    <property type="entry name" value="Zn peptidases"/>
    <property type="match status" value="2"/>
</dbReference>
<keyword evidence="2" id="KW-0378">Hydrolase</keyword>
<proteinExistence type="inferred from homology"/>
<gene>
    <name evidence="4" type="ordered locus">Mesop_5187</name>
</gene>
<dbReference type="InterPro" id="IPR036264">
    <property type="entry name" value="Bact_exopeptidase_dim_dom"/>
</dbReference>
<dbReference type="SUPFAM" id="SSF53187">
    <property type="entry name" value="Zn-dependent exopeptidases"/>
    <property type="match status" value="1"/>
</dbReference>
<dbReference type="AlphaFoldDB" id="F7Y4X5"/>
<dbReference type="PANTHER" id="PTHR32494:SF5">
    <property type="entry name" value="ALLANTOATE AMIDOHYDROLASE"/>
    <property type="match status" value="1"/>
</dbReference>
<dbReference type="Pfam" id="PF07687">
    <property type="entry name" value="M20_dimer"/>
    <property type="match status" value="1"/>
</dbReference>
<dbReference type="eggNOG" id="COG0624">
    <property type="taxonomic scope" value="Bacteria"/>
</dbReference>
<dbReference type="RefSeq" id="WP_013896245.1">
    <property type="nucleotide sequence ID" value="NC_015675.1"/>
</dbReference>
<dbReference type="EMBL" id="CP002279">
    <property type="protein sequence ID" value="AEH89603.1"/>
    <property type="molecule type" value="Genomic_DNA"/>
</dbReference>
<dbReference type="InterPro" id="IPR010158">
    <property type="entry name" value="Amidase_Cbmase"/>
</dbReference>
<evidence type="ECO:0000259" key="3">
    <source>
        <dbReference type="Pfam" id="PF07687"/>
    </source>
</evidence>
<evidence type="ECO:0000256" key="1">
    <source>
        <dbReference type="ARBA" id="ARBA00006153"/>
    </source>
</evidence>
<name>F7Y4X5_MESOW</name>
<dbReference type="GO" id="GO:0016813">
    <property type="term" value="F:hydrolase activity, acting on carbon-nitrogen (but not peptide) bonds, in linear amidines"/>
    <property type="evidence" value="ECO:0007669"/>
    <property type="project" value="InterPro"/>
</dbReference>
<feature type="domain" description="Peptidase M20 dimerisation" evidence="3">
    <location>
        <begin position="209"/>
        <end position="311"/>
    </location>
</feature>
<organism evidence="4 5">
    <name type="scientific">Mesorhizobium opportunistum (strain LMG 24607 / HAMBI 3007 / WSM2075)</name>
    <dbReference type="NCBI Taxonomy" id="536019"/>
    <lineage>
        <taxon>Bacteria</taxon>
        <taxon>Pseudomonadati</taxon>
        <taxon>Pseudomonadota</taxon>
        <taxon>Alphaproteobacteria</taxon>
        <taxon>Hyphomicrobiales</taxon>
        <taxon>Phyllobacteriaceae</taxon>
        <taxon>Mesorhizobium</taxon>
    </lineage>
</organism>
<sequence length="472" mass="50108">MIAIDAQRLLGRIRELGAVGRDAEGRLTRLAASDTDKLGRDLFVGWLRQAGLDVAVDRIGNIFGIWQDADNNGQAPVLIGSHIDTVIDAGIYDGCYGVLAGLEVIETLKSSGLSPSRPIAVAAFTNEEGVRFSPDMMGSLVHAGGVEVEAALAAVGTDGSTLGQELARIGYAGDREPGFLKPHIYVELHIEQGPVLEREGIPIGAVESLQGISWQRITIDGVANHAGTTPMSMRCDAGYAAARVVTFLHDRAAASNSPTVATVGTMRLEPNAINVIPSRAVFTVDLRDPDEQHLQAEEAALAAFLERLADEGITDISVVSVTELITDGTRNALPGLARILGDARSFRPEVSAGIERQMRIIAEGTAAAYNVTAEVNYSREFVPLCNDAELVDAAFAAARDVFEPGNIAVAAEPMTASEDFARLLDHVPGCFVFLGNGEASAPLHNSSYDFNDEGLLFGANFHVAIARRRLGV</sequence>
<dbReference type="PANTHER" id="PTHR32494">
    <property type="entry name" value="ALLANTOATE DEIMINASE-RELATED"/>
    <property type="match status" value="1"/>
</dbReference>
<protein>
    <submittedName>
        <fullName evidence="4">Amidase, hydantoinase/carbamoylase family</fullName>
    </submittedName>
</protein>
<evidence type="ECO:0000313" key="4">
    <source>
        <dbReference type="EMBL" id="AEH89603.1"/>
    </source>
</evidence>
<comment type="similarity">
    <text evidence="1">Belongs to the peptidase M20 family.</text>
</comment>
<reference evidence="4 5" key="1">
    <citation type="submission" date="2010-10" db="EMBL/GenBank/DDBJ databases">
        <title>Complete sequence of Mesorhizobium opportunistum WSM2075.</title>
        <authorList>
            <consortium name="US DOE Joint Genome Institute"/>
            <person name="Lucas S."/>
            <person name="Copeland A."/>
            <person name="Lapidus A."/>
            <person name="Cheng J.-F."/>
            <person name="Bruce D."/>
            <person name="Goodwin L."/>
            <person name="Pitluck S."/>
            <person name="Chertkov O."/>
            <person name="Misra M."/>
            <person name="Detter J.C."/>
            <person name="Han C."/>
            <person name="Tapia R."/>
            <person name="Land M."/>
            <person name="Hauser L."/>
            <person name="Kyrpides N."/>
            <person name="Ovchinnikova G."/>
            <person name="Mavrommatis K.M."/>
            <person name="Tiwari R.P."/>
            <person name="Howieson J.G."/>
            <person name="O'Hara G.W."/>
            <person name="Nandasena K.G."/>
            <person name="Woyke T."/>
        </authorList>
    </citation>
    <scope>NUCLEOTIDE SEQUENCE [LARGE SCALE GENOMIC DNA]</scope>
    <source>
        <strain evidence="5">LMG 24607 / HAMBI 3007 / WSM2075</strain>
    </source>
</reference>
<dbReference type="STRING" id="536019.Mesop_5187"/>
<dbReference type="HOGENOM" id="CLU_024588_6_0_5"/>
<evidence type="ECO:0000256" key="2">
    <source>
        <dbReference type="ARBA" id="ARBA00022801"/>
    </source>
</evidence>
<dbReference type="InterPro" id="IPR011650">
    <property type="entry name" value="Peptidase_M20_dimer"/>
</dbReference>
<dbReference type="KEGG" id="mop:Mesop_5187"/>
<dbReference type="Gene3D" id="3.30.70.360">
    <property type="match status" value="1"/>
</dbReference>
<dbReference type="eggNOG" id="COG1473">
    <property type="taxonomic scope" value="Bacteria"/>
</dbReference>
<dbReference type="SUPFAM" id="SSF55031">
    <property type="entry name" value="Bacterial exopeptidase dimerisation domain"/>
    <property type="match status" value="2"/>
</dbReference>
<dbReference type="Proteomes" id="UP000001623">
    <property type="component" value="Chromosome"/>
</dbReference>
<dbReference type="InterPro" id="IPR002933">
    <property type="entry name" value="Peptidase_M20"/>
</dbReference>
<dbReference type="NCBIfam" id="TIGR01879">
    <property type="entry name" value="hydantase"/>
    <property type="match status" value="1"/>
</dbReference>
<evidence type="ECO:0000313" key="5">
    <source>
        <dbReference type="Proteomes" id="UP000001623"/>
    </source>
</evidence>
<accession>F7Y4X5</accession>
<dbReference type="Pfam" id="PF01546">
    <property type="entry name" value="Peptidase_M20"/>
    <property type="match status" value="1"/>
</dbReference>